<dbReference type="PRINTS" id="PR00038">
    <property type="entry name" value="HTHLUXR"/>
</dbReference>
<proteinExistence type="predicted"/>
<evidence type="ECO:0000256" key="1">
    <source>
        <dbReference type="ARBA" id="ARBA00023015"/>
    </source>
</evidence>
<dbReference type="Pfam" id="PF00072">
    <property type="entry name" value="Response_reg"/>
    <property type="match status" value="1"/>
</dbReference>
<dbReference type="SMART" id="SM00421">
    <property type="entry name" value="HTH_LUXR"/>
    <property type="match status" value="1"/>
</dbReference>
<evidence type="ECO:0000259" key="6">
    <source>
        <dbReference type="PROSITE" id="PS50110"/>
    </source>
</evidence>
<feature type="modified residue" description="4-aspartylphosphate" evidence="4">
    <location>
        <position position="58"/>
    </location>
</feature>
<keyword evidence="2 7" id="KW-0238">DNA-binding</keyword>
<dbReference type="SUPFAM" id="SSF52172">
    <property type="entry name" value="CheY-like"/>
    <property type="match status" value="1"/>
</dbReference>
<dbReference type="Gene3D" id="1.10.10.10">
    <property type="entry name" value="Winged helix-like DNA-binding domain superfamily/Winged helix DNA-binding domain"/>
    <property type="match status" value="1"/>
</dbReference>
<dbReference type="GO" id="GO:0006355">
    <property type="term" value="P:regulation of DNA-templated transcription"/>
    <property type="evidence" value="ECO:0007669"/>
    <property type="project" value="InterPro"/>
</dbReference>
<dbReference type="Pfam" id="PF00196">
    <property type="entry name" value="GerE"/>
    <property type="match status" value="1"/>
</dbReference>
<dbReference type="CDD" id="cd06170">
    <property type="entry name" value="LuxR_C_like"/>
    <property type="match status" value="1"/>
</dbReference>
<dbReference type="InterPro" id="IPR016032">
    <property type="entry name" value="Sig_transdc_resp-reg_C-effctor"/>
</dbReference>
<evidence type="ECO:0000313" key="7">
    <source>
        <dbReference type="EMBL" id="PZX62840.1"/>
    </source>
</evidence>
<keyword evidence="8" id="KW-1185">Reference proteome</keyword>
<keyword evidence="3" id="KW-0804">Transcription</keyword>
<evidence type="ECO:0000256" key="4">
    <source>
        <dbReference type="PROSITE-ProRule" id="PRU00169"/>
    </source>
</evidence>
<dbReference type="EMBL" id="QKZV01000004">
    <property type="protein sequence ID" value="PZX62840.1"/>
    <property type="molecule type" value="Genomic_DNA"/>
</dbReference>
<evidence type="ECO:0000259" key="5">
    <source>
        <dbReference type="PROSITE" id="PS50043"/>
    </source>
</evidence>
<dbReference type="PANTHER" id="PTHR44688:SF16">
    <property type="entry name" value="DNA-BINDING TRANSCRIPTIONAL ACTIVATOR DEVR_DOSR"/>
    <property type="match status" value="1"/>
</dbReference>
<dbReference type="Gene3D" id="3.40.50.2300">
    <property type="match status" value="1"/>
</dbReference>
<dbReference type="AlphaFoldDB" id="A0A2W7RWG5"/>
<dbReference type="PROSITE" id="PS50043">
    <property type="entry name" value="HTH_LUXR_2"/>
    <property type="match status" value="1"/>
</dbReference>
<sequence length="199" mass="22111">MRITETILVVEDELITADLICDILIEEGFNILGPVKSAAEAIAVCEKSSVLPDVALCDIHIKGNESGIALAQTLQARFYCEIVFLTAFSDAATLKSAFALKPVMYITKPFSETQLLVAIRMAIFQLMQQRTGKPNGSTLSLTEREREIIALIQNGFSSKQIAHRLNISVETVKTHRKRMLQKNNLNSISQLVYLLHHIA</sequence>
<dbReference type="Proteomes" id="UP000249720">
    <property type="component" value="Unassembled WGS sequence"/>
</dbReference>
<reference evidence="7 8" key="1">
    <citation type="submission" date="2018-06" db="EMBL/GenBank/DDBJ databases">
        <title>Genomic Encyclopedia of Archaeal and Bacterial Type Strains, Phase II (KMG-II): from individual species to whole genera.</title>
        <authorList>
            <person name="Goeker M."/>
        </authorList>
    </citation>
    <scope>NUCLEOTIDE SEQUENCE [LARGE SCALE GENOMIC DNA]</scope>
    <source>
        <strain evidence="7 8">DSM 23241</strain>
    </source>
</reference>
<dbReference type="PANTHER" id="PTHR44688">
    <property type="entry name" value="DNA-BINDING TRANSCRIPTIONAL ACTIVATOR DEVR_DOSR"/>
    <property type="match status" value="1"/>
</dbReference>
<name>A0A2W7RWG5_9BACT</name>
<comment type="caution">
    <text evidence="7">The sequence shown here is derived from an EMBL/GenBank/DDBJ whole genome shotgun (WGS) entry which is preliminary data.</text>
</comment>
<dbReference type="InterPro" id="IPR036388">
    <property type="entry name" value="WH-like_DNA-bd_sf"/>
</dbReference>
<dbReference type="InterPro" id="IPR000792">
    <property type="entry name" value="Tscrpt_reg_LuxR_C"/>
</dbReference>
<gene>
    <name evidence="7" type="ORF">LX80_01534</name>
</gene>
<accession>A0A2W7RWG5</accession>
<dbReference type="PROSITE" id="PS50110">
    <property type="entry name" value="RESPONSE_REGULATORY"/>
    <property type="match status" value="1"/>
</dbReference>
<dbReference type="GO" id="GO:0003677">
    <property type="term" value="F:DNA binding"/>
    <property type="evidence" value="ECO:0007669"/>
    <property type="project" value="UniProtKB-KW"/>
</dbReference>
<dbReference type="PROSITE" id="PS00622">
    <property type="entry name" value="HTH_LUXR_1"/>
    <property type="match status" value="1"/>
</dbReference>
<keyword evidence="1" id="KW-0805">Transcription regulation</keyword>
<feature type="domain" description="HTH luxR-type" evidence="5">
    <location>
        <begin position="134"/>
        <end position="199"/>
    </location>
</feature>
<protein>
    <submittedName>
        <fullName evidence="7">DNA-binding NarL/FixJ family response regulator</fullName>
    </submittedName>
</protein>
<dbReference type="SMART" id="SM00448">
    <property type="entry name" value="REC"/>
    <property type="match status" value="1"/>
</dbReference>
<dbReference type="GO" id="GO:0000160">
    <property type="term" value="P:phosphorelay signal transduction system"/>
    <property type="evidence" value="ECO:0007669"/>
    <property type="project" value="InterPro"/>
</dbReference>
<dbReference type="InterPro" id="IPR001789">
    <property type="entry name" value="Sig_transdc_resp-reg_receiver"/>
</dbReference>
<evidence type="ECO:0000256" key="2">
    <source>
        <dbReference type="ARBA" id="ARBA00023125"/>
    </source>
</evidence>
<dbReference type="InterPro" id="IPR011006">
    <property type="entry name" value="CheY-like_superfamily"/>
</dbReference>
<evidence type="ECO:0000313" key="8">
    <source>
        <dbReference type="Proteomes" id="UP000249720"/>
    </source>
</evidence>
<feature type="domain" description="Response regulatory" evidence="6">
    <location>
        <begin position="6"/>
        <end position="123"/>
    </location>
</feature>
<organism evidence="7 8">
    <name type="scientific">Hydrotalea sandarakina</name>
    <dbReference type="NCBI Taxonomy" id="1004304"/>
    <lineage>
        <taxon>Bacteria</taxon>
        <taxon>Pseudomonadati</taxon>
        <taxon>Bacteroidota</taxon>
        <taxon>Chitinophagia</taxon>
        <taxon>Chitinophagales</taxon>
        <taxon>Chitinophagaceae</taxon>
        <taxon>Hydrotalea</taxon>
    </lineage>
</organism>
<dbReference type="SUPFAM" id="SSF46894">
    <property type="entry name" value="C-terminal effector domain of the bipartite response regulators"/>
    <property type="match status" value="1"/>
</dbReference>
<evidence type="ECO:0000256" key="3">
    <source>
        <dbReference type="ARBA" id="ARBA00023163"/>
    </source>
</evidence>
<keyword evidence="4" id="KW-0597">Phosphoprotein</keyword>